<protein>
    <submittedName>
        <fullName evidence="5">NAD(P)-binding protein</fullName>
    </submittedName>
</protein>
<dbReference type="PROSITE" id="PS00198">
    <property type="entry name" value="4FE4S_FER_1"/>
    <property type="match status" value="1"/>
</dbReference>
<dbReference type="InterPro" id="IPR036188">
    <property type="entry name" value="FAD/NAD-bd_sf"/>
</dbReference>
<dbReference type="InterPro" id="IPR017900">
    <property type="entry name" value="4Fe4S_Fe_S_CS"/>
</dbReference>
<dbReference type="Gene3D" id="1.10.1060.10">
    <property type="entry name" value="Alpha-helical ferredoxin"/>
    <property type="match status" value="1"/>
</dbReference>
<evidence type="ECO:0000256" key="3">
    <source>
        <dbReference type="ARBA" id="ARBA00023014"/>
    </source>
</evidence>
<dbReference type="SUPFAM" id="SSF46548">
    <property type="entry name" value="alpha-helical ferredoxin"/>
    <property type="match status" value="2"/>
</dbReference>
<dbReference type="Pfam" id="PF07992">
    <property type="entry name" value="Pyr_redox_2"/>
    <property type="match status" value="1"/>
</dbReference>
<dbReference type="Gene3D" id="3.50.50.60">
    <property type="entry name" value="FAD/NAD(P)-binding domain"/>
    <property type="match status" value="2"/>
</dbReference>
<accession>A0ABT0FU76</accession>
<comment type="caution">
    <text evidence="5">The sequence shown here is derived from an EMBL/GenBank/DDBJ whole genome shotgun (WGS) entry which is preliminary data.</text>
</comment>
<keyword evidence="3" id="KW-0411">Iron-sulfur</keyword>
<evidence type="ECO:0000313" key="5">
    <source>
        <dbReference type="EMBL" id="MCK2215891.1"/>
    </source>
</evidence>
<feature type="domain" description="4Fe-4S ferredoxin-type" evidence="4">
    <location>
        <begin position="479"/>
        <end position="509"/>
    </location>
</feature>
<dbReference type="EMBL" id="JAKRKC020000001">
    <property type="protein sequence ID" value="MCK2215891.1"/>
    <property type="molecule type" value="Genomic_DNA"/>
</dbReference>
<name>A0ABT0FU76_9ACTN</name>
<reference evidence="5 6" key="1">
    <citation type="submission" date="2022-04" db="EMBL/GenBank/DDBJ databases">
        <title>Genome draft of Actinomadura sp. ATCC 31491.</title>
        <authorList>
            <person name="Shi X."/>
            <person name="Du Y."/>
        </authorList>
    </citation>
    <scope>NUCLEOTIDE SEQUENCE [LARGE SCALE GENOMIC DNA]</scope>
    <source>
        <strain evidence="5 6">ATCC 31491</strain>
    </source>
</reference>
<dbReference type="PANTHER" id="PTHR42783">
    <property type="entry name" value="GLUTAMATE SYNTHASE [NADPH] SMALL CHAIN"/>
    <property type="match status" value="1"/>
</dbReference>
<dbReference type="InterPro" id="IPR028261">
    <property type="entry name" value="DPD_II"/>
</dbReference>
<keyword evidence="2" id="KW-0408">Iron</keyword>
<gene>
    <name evidence="5" type="ORF">MF672_019120</name>
</gene>
<evidence type="ECO:0000259" key="4">
    <source>
        <dbReference type="PROSITE" id="PS51379"/>
    </source>
</evidence>
<dbReference type="PROSITE" id="PS51379">
    <property type="entry name" value="4FE4S_FER_2"/>
    <property type="match status" value="2"/>
</dbReference>
<sequence length="541" mass="57749">MDDKPFAITLGVGSSLANKTGAWRTERPVYLDRLPPCNNACPAGENIQQWLSLAEEPSYEAAWRQVMRDNPFPAIMGRVCYRPCETACNRGKLDEAVGVNSVERFLGDEAIRNGWTMPVEAPPSGKRVLVVGAGPAGLSAAYHLTLLGHRVTVADSGSAAGGMMRFGIPRYRLPREILDAEIGRITAMGVTLELNRTITDLPAAMRGYDAAFLAVGAHIGKRAYIPAGDSARILDAVSVLRGMEGDAGAPLLGRRVVVYGGGNTAMDAARTAKRLGAADAVVVYRRTRDRMPAHDVEVTEAAEEGVRMKWLSTIAHADGGRITIEKMRLDETGFPQPTGEYEELAADSVVLALGQEADLTLLSGLPGIEVADGVVKVGPNMMTGCPGVFAGGDMVPAERTVTVAVGHGKKAARHIDAWLRGGAYEPPPRHGLADFDLLNTWYYSDAPATVRPKLDVARRISTFDEVEGGLEESTALFEARRCLSCGNCFECDNCYGVCPDNAIVKLGPGLRFAVDLDFCKGCGLCVAECPAGAIEMVPEVT</sequence>
<keyword evidence="1" id="KW-0479">Metal-binding</keyword>
<dbReference type="Proteomes" id="UP001317259">
    <property type="component" value="Unassembled WGS sequence"/>
</dbReference>
<keyword evidence="6" id="KW-1185">Reference proteome</keyword>
<dbReference type="Pfam" id="PF14691">
    <property type="entry name" value="Fer4_20"/>
    <property type="match status" value="1"/>
</dbReference>
<dbReference type="Gene3D" id="3.30.70.20">
    <property type="match status" value="1"/>
</dbReference>
<dbReference type="PANTHER" id="PTHR42783:SF3">
    <property type="entry name" value="GLUTAMATE SYNTHASE [NADPH] SMALL CHAIN-RELATED"/>
    <property type="match status" value="1"/>
</dbReference>
<evidence type="ECO:0000256" key="1">
    <source>
        <dbReference type="ARBA" id="ARBA00022723"/>
    </source>
</evidence>
<proteinExistence type="predicted"/>
<dbReference type="InterPro" id="IPR023753">
    <property type="entry name" value="FAD/NAD-binding_dom"/>
</dbReference>
<organism evidence="5 6">
    <name type="scientific">Actinomadura luzonensis</name>
    <dbReference type="NCBI Taxonomy" id="2805427"/>
    <lineage>
        <taxon>Bacteria</taxon>
        <taxon>Bacillati</taxon>
        <taxon>Actinomycetota</taxon>
        <taxon>Actinomycetes</taxon>
        <taxon>Streptosporangiales</taxon>
        <taxon>Thermomonosporaceae</taxon>
        <taxon>Actinomadura</taxon>
    </lineage>
</organism>
<dbReference type="InterPro" id="IPR017896">
    <property type="entry name" value="4Fe4S_Fe-S-bd"/>
</dbReference>
<dbReference type="InterPro" id="IPR009051">
    <property type="entry name" value="Helical_ferredxn"/>
</dbReference>
<dbReference type="RefSeq" id="WP_242382312.1">
    <property type="nucleotide sequence ID" value="NZ_JAKRKC020000001.1"/>
</dbReference>
<feature type="domain" description="4Fe-4S ferredoxin-type" evidence="4">
    <location>
        <begin position="510"/>
        <end position="539"/>
    </location>
</feature>
<evidence type="ECO:0000256" key="2">
    <source>
        <dbReference type="ARBA" id="ARBA00023004"/>
    </source>
</evidence>
<dbReference type="SUPFAM" id="SSF51971">
    <property type="entry name" value="Nucleotide-binding domain"/>
    <property type="match status" value="1"/>
</dbReference>
<dbReference type="PRINTS" id="PR00469">
    <property type="entry name" value="PNDRDTASEII"/>
</dbReference>
<dbReference type="NCBIfam" id="NF009410">
    <property type="entry name" value="PRK12771.1"/>
    <property type="match status" value="1"/>
</dbReference>
<evidence type="ECO:0000313" key="6">
    <source>
        <dbReference type="Proteomes" id="UP001317259"/>
    </source>
</evidence>
<dbReference type="PRINTS" id="PR00368">
    <property type="entry name" value="FADPNR"/>
</dbReference>
<dbReference type="Pfam" id="PF12838">
    <property type="entry name" value="Fer4_7"/>
    <property type="match status" value="1"/>
</dbReference>